<feature type="compositionally biased region" description="Polar residues" evidence="1">
    <location>
        <begin position="163"/>
        <end position="173"/>
    </location>
</feature>
<feature type="non-terminal residue" evidence="2">
    <location>
        <position position="1"/>
    </location>
</feature>
<feature type="compositionally biased region" description="Polar residues" evidence="1">
    <location>
        <begin position="136"/>
        <end position="149"/>
    </location>
</feature>
<feature type="region of interest" description="Disordered" evidence="1">
    <location>
        <begin position="136"/>
        <end position="173"/>
    </location>
</feature>
<organism evidence="2 4">
    <name type="scientific">Mya arenaria</name>
    <name type="common">Soft-shell clam</name>
    <dbReference type="NCBI Taxonomy" id="6604"/>
    <lineage>
        <taxon>Eukaryota</taxon>
        <taxon>Metazoa</taxon>
        <taxon>Spiralia</taxon>
        <taxon>Lophotrochozoa</taxon>
        <taxon>Mollusca</taxon>
        <taxon>Bivalvia</taxon>
        <taxon>Autobranchia</taxon>
        <taxon>Heteroconchia</taxon>
        <taxon>Euheterodonta</taxon>
        <taxon>Imparidentia</taxon>
        <taxon>Neoheterodontei</taxon>
        <taxon>Myida</taxon>
        <taxon>Myoidea</taxon>
        <taxon>Myidae</taxon>
        <taxon>Mya</taxon>
    </lineage>
</organism>
<name>A0ABY7FFC8_MYAAR</name>
<reference evidence="2" key="1">
    <citation type="submission" date="2022-11" db="EMBL/GenBank/DDBJ databases">
        <title>Centuries of genome instability and evolution in soft-shell clam transmissible cancer (bioRxiv).</title>
        <authorList>
            <person name="Hart S.F.M."/>
            <person name="Yonemitsu M.A."/>
            <person name="Giersch R.M."/>
            <person name="Beal B.F."/>
            <person name="Arriagada G."/>
            <person name="Davis B.W."/>
            <person name="Ostrander E.A."/>
            <person name="Goff S.P."/>
            <person name="Metzger M.J."/>
        </authorList>
    </citation>
    <scope>NUCLEOTIDE SEQUENCE</scope>
    <source>
        <strain evidence="2">MELC-2E11</strain>
        <tissue evidence="2">Siphon/mantle</tissue>
    </source>
</reference>
<proteinExistence type="predicted"/>
<protein>
    <submittedName>
        <fullName evidence="2">Uncharacterized protein</fullName>
    </submittedName>
</protein>
<evidence type="ECO:0000313" key="3">
    <source>
        <dbReference type="EMBL" id="WAR23684.1"/>
    </source>
</evidence>
<evidence type="ECO:0000313" key="4">
    <source>
        <dbReference type="Proteomes" id="UP001164746"/>
    </source>
</evidence>
<gene>
    <name evidence="2" type="ORF">MAR_001937</name>
    <name evidence="3" type="ORF">MAR_037353</name>
</gene>
<accession>A0ABY7FFC8</accession>
<dbReference type="Proteomes" id="UP001164746">
    <property type="component" value="Chromosome 13"/>
</dbReference>
<dbReference type="EMBL" id="CP111022">
    <property type="protein sequence ID" value="WAR20099.1"/>
    <property type="molecule type" value="Genomic_DNA"/>
</dbReference>
<evidence type="ECO:0000256" key="1">
    <source>
        <dbReference type="SAM" id="MobiDB-lite"/>
    </source>
</evidence>
<evidence type="ECO:0000313" key="2">
    <source>
        <dbReference type="EMBL" id="WAR20099.1"/>
    </source>
</evidence>
<dbReference type="Proteomes" id="UP001164746">
    <property type="component" value="Chromosome 11"/>
</dbReference>
<sequence length="173" mass="19618">MKGFVNKVKTLFNKKEDNSRESWLFTKAGFIDTKVKMASIATRDARRLPSVPGKTRGQRILVPTYRHAVNWFNKNRETLDLITGLLEVHPSLIYQEPCTKLRNFLSAVHTDTSTRISDVFRHSDINDQHQVNSSILNGSETQKSMSVSNVPEILVSKPEDENSSLSDPCSTQR</sequence>
<dbReference type="EMBL" id="CP111024">
    <property type="protein sequence ID" value="WAR23684.1"/>
    <property type="molecule type" value="Genomic_DNA"/>
</dbReference>
<keyword evidence="4" id="KW-1185">Reference proteome</keyword>